<comment type="similarity">
    <text evidence="3">Belongs to the AlgX family.</text>
</comment>
<dbReference type="InterPro" id="IPR031811">
    <property type="entry name" value="ALGX/ALGJ_SGNH-like"/>
</dbReference>
<keyword evidence="5 16" id="KW-0808">Transferase</keyword>
<evidence type="ECO:0000256" key="8">
    <source>
        <dbReference type="ARBA" id="ARBA00022841"/>
    </source>
</evidence>
<dbReference type="GO" id="GO:0042597">
    <property type="term" value="C:periplasmic space"/>
    <property type="evidence" value="ECO:0007669"/>
    <property type="project" value="UniProtKB-SubCell"/>
</dbReference>
<keyword evidence="6 13" id="KW-0732">Signal</keyword>
<gene>
    <name evidence="16" type="ORF">EZM97_06540</name>
</gene>
<evidence type="ECO:0000313" key="16">
    <source>
        <dbReference type="EMBL" id="TCI12967.1"/>
    </source>
</evidence>
<dbReference type="InterPro" id="IPR036514">
    <property type="entry name" value="SGNH_hydro_sf"/>
</dbReference>
<evidence type="ECO:0000256" key="10">
    <source>
        <dbReference type="ARBA" id="ARBA00032384"/>
    </source>
</evidence>
<dbReference type="CDD" id="cd14487">
    <property type="entry name" value="AlgX_C"/>
    <property type="match status" value="1"/>
</dbReference>
<feature type="signal peptide" evidence="13">
    <location>
        <begin position="1"/>
        <end position="25"/>
    </location>
</feature>
<feature type="domain" description="Alginate biosynthesis protein AlgX C-terminal carbohydrate-binding module" evidence="15">
    <location>
        <begin position="364"/>
        <end position="484"/>
    </location>
</feature>
<evidence type="ECO:0000256" key="3">
    <source>
        <dbReference type="ARBA" id="ARBA00006553"/>
    </source>
</evidence>
<evidence type="ECO:0000256" key="9">
    <source>
        <dbReference type="ARBA" id="ARBA00023157"/>
    </source>
</evidence>
<keyword evidence="9 12" id="KW-1015">Disulfide bond</keyword>
<dbReference type="UniPathway" id="UPA00286"/>
<dbReference type="GO" id="GO:0016740">
    <property type="term" value="F:transferase activity"/>
    <property type="evidence" value="ECO:0007669"/>
    <property type="project" value="UniProtKB-KW"/>
</dbReference>
<dbReference type="InterPro" id="IPR034655">
    <property type="entry name" value="AlgX_N"/>
</dbReference>
<accession>A0A4V2NME0</accession>
<comment type="caution">
    <text evidence="16">The sequence shown here is derived from an EMBL/GenBank/DDBJ whole genome shotgun (WGS) entry which is preliminary data.</text>
</comment>
<evidence type="ECO:0000256" key="13">
    <source>
        <dbReference type="SAM" id="SignalP"/>
    </source>
</evidence>
<feature type="chain" id="PRO_5020331219" description="Alginate biosynthesis protein AlgX" evidence="13">
    <location>
        <begin position="26"/>
        <end position="494"/>
    </location>
</feature>
<dbReference type="Pfam" id="PF16822">
    <property type="entry name" value="ALGX"/>
    <property type="match status" value="1"/>
</dbReference>
<evidence type="ECO:0000256" key="12">
    <source>
        <dbReference type="PIRSR" id="PIRSR638639-51"/>
    </source>
</evidence>
<keyword evidence="7" id="KW-0574">Periplasm</keyword>
<evidence type="ECO:0000256" key="4">
    <source>
        <dbReference type="ARBA" id="ARBA00013937"/>
    </source>
</evidence>
<dbReference type="Proteomes" id="UP000291822">
    <property type="component" value="Unassembled WGS sequence"/>
</dbReference>
<evidence type="ECO:0000256" key="1">
    <source>
        <dbReference type="ARBA" id="ARBA00004418"/>
    </source>
</evidence>
<comment type="subcellular location">
    <subcellularLocation>
        <location evidence="1">Periplasm</location>
    </subcellularLocation>
</comment>
<dbReference type="CDD" id="cd14441">
    <property type="entry name" value="AlgX_N"/>
    <property type="match status" value="1"/>
</dbReference>
<evidence type="ECO:0000256" key="2">
    <source>
        <dbReference type="ARBA" id="ARBA00005182"/>
    </source>
</evidence>
<comment type="pathway">
    <text evidence="2">Glycan biosynthesis; alginate biosynthesis.</text>
</comment>
<dbReference type="InterPro" id="IPR038639">
    <property type="entry name" value="AlgX_C_sf"/>
</dbReference>
<dbReference type="SUPFAM" id="SSF52266">
    <property type="entry name" value="SGNH hydrolase"/>
    <property type="match status" value="1"/>
</dbReference>
<dbReference type="Pfam" id="PF16824">
    <property type="entry name" value="CBM_26"/>
    <property type="match status" value="1"/>
</dbReference>
<dbReference type="Gene3D" id="3.40.50.1110">
    <property type="entry name" value="SGNH hydrolase"/>
    <property type="match status" value="1"/>
</dbReference>
<evidence type="ECO:0000313" key="17">
    <source>
        <dbReference type="Proteomes" id="UP000291822"/>
    </source>
</evidence>
<keyword evidence="17" id="KW-1185">Reference proteome</keyword>
<feature type="active site" description="Nucleophile" evidence="11">
    <location>
        <position position="281"/>
    </location>
</feature>
<proteinExistence type="inferred from homology"/>
<evidence type="ECO:0000259" key="14">
    <source>
        <dbReference type="Pfam" id="PF16822"/>
    </source>
</evidence>
<dbReference type="Gene3D" id="2.60.120.1380">
    <property type="entry name" value="C-terminal carbohydrate-binding module"/>
    <property type="match status" value="1"/>
</dbReference>
<organism evidence="16 17">
    <name type="scientific">Dyella soli</name>
    <dbReference type="NCBI Taxonomy" id="522319"/>
    <lineage>
        <taxon>Bacteria</taxon>
        <taxon>Pseudomonadati</taxon>
        <taxon>Pseudomonadota</taxon>
        <taxon>Gammaproteobacteria</taxon>
        <taxon>Lysobacterales</taxon>
        <taxon>Rhodanobacteraceae</taxon>
        <taxon>Dyella</taxon>
    </lineage>
</organism>
<name>A0A4V2NME0_9GAMM</name>
<evidence type="ECO:0000256" key="7">
    <source>
        <dbReference type="ARBA" id="ARBA00022764"/>
    </source>
</evidence>
<feature type="disulfide bond" evidence="12">
    <location>
        <begin position="57"/>
        <end position="244"/>
    </location>
</feature>
<feature type="active site" evidence="11">
    <location>
        <position position="189"/>
    </location>
</feature>
<feature type="disulfide bond" evidence="12">
    <location>
        <begin position="365"/>
        <end position="481"/>
    </location>
</feature>
<evidence type="ECO:0000256" key="11">
    <source>
        <dbReference type="PIRSR" id="PIRSR638639-50"/>
    </source>
</evidence>
<feature type="active site" description="Proton acceptor" evidence="11">
    <location>
        <position position="191"/>
    </location>
</feature>
<keyword evidence="8" id="KW-0016">Alginate biosynthesis</keyword>
<feature type="domain" description="AlgX/AlgJ SGNH hydrolase-like" evidence="14">
    <location>
        <begin position="79"/>
        <end position="339"/>
    </location>
</feature>
<reference evidence="16 17" key="1">
    <citation type="submission" date="2019-02" db="EMBL/GenBank/DDBJ databases">
        <title>Dyella amyloliquefaciens sp. nov., isolated from forest soil.</title>
        <authorList>
            <person name="Gao Z.-H."/>
            <person name="Qiu L.-H."/>
        </authorList>
    </citation>
    <scope>NUCLEOTIDE SEQUENCE [LARGE SCALE GENOMIC DNA]</scope>
    <source>
        <strain evidence="16 17">KACC 12747</strain>
    </source>
</reference>
<dbReference type="GO" id="GO:0042121">
    <property type="term" value="P:alginic acid biosynthetic process"/>
    <property type="evidence" value="ECO:0007669"/>
    <property type="project" value="UniProtKB-UniPathway"/>
</dbReference>
<dbReference type="AlphaFoldDB" id="A0A4V2NME0"/>
<evidence type="ECO:0000259" key="15">
    <source>
        <dbReference type="Pfam" id="PF16824"/>
    </source>
</evidence>
<dbReference type="EMBL" id="SJTG01000001">
    <property type="protein sequence ID" value="TCI12967.1"/>
    <property type="molecule type" value="Genomic_DNA"/>
</dbReference>
<dbReference type="InterPro" id="IPR031798">
    <property type="entry name" value="AlgX_C"/>
</dbReference>
<sequence>MRFAMPRFLQASVFAGVVWAGGVVAGSPPPADPTPPAAVPTASTLPKYSARPCCSLCPRAGDPQAYEGSKFMNDFRVLIDGRNGWLFRTALDLPTQFNVSDESLTQLHRLSEALGQRGTRIVMVYQPPRGLMDPDKLTPTQRRGYNLDMARSNYAQALQRMRSEGGVIVPALDKLVDEHKGYDYYFRRDHHWTAAGAQHTAKAVADAMKNQPGFSAIARKKFETHTQGVIGKPGTLQKVASQMCGGAYSMQYEPVFVTDPVGGDSLLGRESQPDVVLVGTSNSDSLGGYNFAGYLEENLGVDVLNVAITGGSYEGSLLHYLASKEFQQHPPKFIIWETPYQDYPDTEQMAFKVYRQAIPLVNNGCRGKTPVLERKVDLHQGNNEVLFNGGGKILPLVGKQYQLEFQFSDPAVKDLAAEVWYFSGLKESLKLHYKQYVDNGGRFNAELRSDRPDYAAATLMGVTMQLDQAPAKPLSVTAQLCERGGPQELTAQRR</sequence>
<dbReference type="GO" id="GO:0016788">
    <property type="term" value="F:hydrolase activity, acting on ester bonds"/>
    <property type="evidence" value="ECO:0007669"/>
    <property type="project" value="UniProtKB-ARBA"/>
</dbReference>
<evidence type="ECO:0000256" key="5">
    <source>
        <dbReference type="ARBA" id="ARBA00022679"/>
    </source>
</evidence>
<evidence type="ECO:0000256" key="6">
    <source>
        <dbReference type="ARBA" id="ARBA00022729"/>
    </source>
</evidence>
<protein>
    <recommendedName>
        <fullName evidence="4">Alginate biosynthesis protein AlgX</fullName>
    </recommendedName>
    <alternativeName>
        <fullName evidence="10">Probable alginate O-acetyltransferase AlgX</fullName>
    </alternativeName>
</protein>